<organism evidence="3 4">
    <name type="scientific">Spirosoma fluviale</name>
    <dbReference type="NCBI Taxonomy" id="1597977"/>
    <lineage>
        <taxon>Bacteria</taxon>
        <taxon>Pseudomonadati</taxon>
        <taxon>Bacteroidota</taxon>
        <taxon>Cytophagia</taxon>
        <taxon>Cytophagales</taxon>
        <taxon>Cytophagaceae</taxon>
        <taxon>Spirosoma</taxon>
    </lineage>
</organism>
<evidence type="ECO:0000259" key="2">
    <source>
        <dbReference type="PROSITE" id="PS51352"/>
    </source>
</evidence>
<sequence length="355" mass="39250">MNTSISRLILFFVLVTTGVSEAHTFILPSNDPPGIAFFKGSWKDVLAEAKRQNKPVFLDVYTTWCPPCKRMANEAFPNAKLGARYNVHFINYQLDAEKGEGLTLAKQYLVASYPTSLFIAPNGDLIHRAVGYGGINAMLVQADHVLALPRLKSTVAKGDKAYAEGKRDPNFLKKYLQTRQSLNRPTSDVLDAYLDALPESERTATETIRFVAGVIESADTKAFDLLISDRPGLPAPDSAQEGLSKEIFGALDRVLSSTANRVGSSTTHDEQLLEKGSVNSERDAPADWEPALAWAEHSIHLYRTHNSLHTYARLLNKAGRTQDAINAQKEAIREAGKEGWPTRDYEDELAAMNQM</sequence>
<protein>
    <submittedName>
        <fullName evidence="3">Thioredoxin-like</fullName>
    </submittedName>
</protein>
<dbReference type="OrthoDB" id="645813at2"/>
<dbReference type="Pfam" id="PF13098">
    <property type="entry name" value="Thioredoxin_2"/>
    <property type="match status" value="1"/>
</dbReference>
<dbReference type="PROSITE" id="PS51352">
    <property type="entry name" value="THIOREDOXIN_2"/>
    <property type="match status" value="1"/>
</dbReference>
<dbReference type="Proteomes" id="UP000219452">
    <property type="component" value="Unassembled WGS sequence"/>
</dbReference>
<evidence type="ECO:0000256" key="1">
    <source>
        <dbReference type="SAM" id="MobiDB-lite"/>
    </source>
</evidence>
<evidence type="ECO:0000313" key="4">
    <source>
        <dbReference type="Proteomes" id="UP000219452"/>
    </source>
</evidence>
<dbReference type="CDD" id="cd02947">
    <property type="entry name" value="TRX_family"/>
    <property type="match status" value="1"/>
</dbReference>
<dbReference type="EMBL" id="OCNH01000001">
    <property type="protein sequence ID" value="SOD78292.1"/>
    <property type="molecule type" value="Genomic_DNA"/>
</dbReference>
<dbReference type="InterPro" id="IPR036249">
    <property type="entry name" value="Thioredoxin-like_sf"/>
</dbReference>
<keyword evidence="4" id="KW-1185">Reference proteome</keyword>
<gene>
    <name evidence="3" type="ORF">SAMN06269250_0389</name>
</gene>
<evidence type="ECO:0000313" key="3">
    <source>
        <dbReference type="EMBL" id="SOD78292.1"/>
    </source>
</evidence>
<accession>A0A286F539</accession>
<name>A0A286F539_9BACT</name>
<dbReference type="Gene3D" id="3.40.30.10">
    <property type="entry name" value="Glutaredoxin"/>
    <property type="match status" value="1"/>
</dbReference>
<dbReference type="InterPro" id="IPR013766">
    <property type="entry name" value="Thioredoxin_domain"/>
</dbReference>
<dbReference type="RefSeq" id="WP_097124124.1">
    <property type="nucleotide sequence ID" value="NZ_OCNH01000001.1"/>
</dbReference>
<feature type="region of interest" description="Disordered" evidence="1">
    <location>
        <begin position="260"/>
        <end position="284"/>
    </location>
</feature>
<reference evidence="4" key="1">
    <citation type="submission" date="2017-09" db="EMBL/GenBank/DDBJ databases">
        <authorList>
            <person name="Varghese N."/>
            <person name="Submissions S."/>
        </authorList>
    </citation>
    <scope>NUCLEOTIDE SEQUENCE [LARGE SCALE GENOMIC DNA]</scope>
    <source>
        <strain evidence="4">DSM 29961</strain>
    </source>
</reference>
<feature type="domain" description="Thioredoxin" evidence="2">
    <location>
        <begin position="16"/>
        <end position="147"/>
    </location>
</feature>
<dbReference type="AlphaFoldDB" id="A0A286F539"/>
<proteinExistence type="predicted"/>
<dbReference type="InterPro" id="IPR012336">
    <property type="entry name" value="Thioredoxin-like_fold"/>
</dbReference>
<dbReference type="SUPFAM" id="SSF52833">
    <property type="entry name" value="Thioredoxin-like"/>
    <property type="match status" value="1"/>
</dbReference>